<keyword evidence="3" id="KW-1185">Reference proteome</keyword>
<evidence type="ECO:0000313" key="3">
    <source>
        <dbReference type="Proteomes" id="UP000799444"/>
    </source>
</evidence>
<feature type="compositionally biased region" description="Basic and acidic residues" evidence="1">
    <location>
        <begin position="1"/>
        <end position="13"/>
    </location>
</feature>
<dbReference type="Proteomes" id="UP000799444">
    <property type="component" value="Unassembled WGS sequence"/>
</dbReference>
<reference evidence="2" key="1">
    <citation type="journal article" date="2020" name="Stud. Mycol.">
        <title>101 Dothideomycetes genomes: a test case for predicting lifestyles and emergence of pathogens.</title>
        <authorList>
            <person name="Haridas S."/>
            <person name="Albert R."/>
            <person name="Binder M."/>
            <person name="Bloem J."/>
            <person name="Labutti K."/>
            <person name="Salamov A."/>
            <person name="Andreopoulos B."/>
            <person name="Baker S."/>
            <person name="Barry K."/>
            <person name="Bills G."/>
            <person name="Bluhm B."/>
            <person name="Cannon C."/>
            <person name="Castanera R."/>
            <person name="Culley D."/>
            <person name="Daum C."/>
            <person name="Ezra D."/>
            <person name="Gonzalez J."/>
            <person name="Henrissat B."/>
            <person name="Kuo A."/>
            <person name="Liang C."/>
            <person name="Lipzen A."/>
            <person name="Lutzoni F."/>
            <person name="Magnuson J."/>
            <person name="Mondo S."/>
            <person name="Nolan M."/>
            <person name="Ohm R."/>
            <person name="Pangilinan J."/>
            <person name="Park H.-J."/>
            <person name="Ramirez L."/>
            <person name="Alfaro M."/>
            <person name="Sun H."/>
            <person name="Tritt A."/>
            <person name="Yoshinaga Y."/>
            <person name="Zwiers L.-H."/>
            <person name="Turgeon B."/>
            <person name="Goodwin S."/>
            <person name="Spatafora J."/>
            <person name="Crous P."/>
            <person name="Grigoriev I."/>
        </authorList>
    </citation>
    <scope>NUCLEOTIDE SEQUENCE</scope>
    <source>
        <strain evidence="2">CBS 125425</strain>
    </source>
</reference>
<comment type="caution">
    <text evidence="2">The sequence shown here is derived from an EMBL/GenBank/DDBJ whole genome shotgun (WGS) entry which is preliminary data.</text>
</comment>
<evidence type="ECO:0000313" key="2">
    <source>
        <dbReference type="EMBL" id="KAF2729604.1"/>
    </source>
</evidence>
<evidence type="ECO:0000256" key="1">
    <source>
        <dbReference type="SAM" id="MobiDB-lite"/>
    </source>
</evidence>
<gene>
    <name evidence="2" type="ORF">EJ04DRAFT_527656</name>
</gene>
<accession>A0A9P4QR83</accession>
<proteinExistence type="predicted"/>
<name>A0A9P4QR83_9PLEO</name>
<feature type="region of interest" description="Disordered" evidence="1">
    <location>
        <begin position="1"/>
        <end position="29"/>
    </location>
</feature>
<protein>
    <submittedName>
        <fullName evidence="2">Uncharacterized protein</fullName>
    </submittedName>
</protein>
<organism evidence="2 3">
    <name type="scientific">Polyplosphaeria fusca</name>
    <dbReference type="NCBI Taxonomy" id="682080"/>
    <lineage>
        <taxon>Eukaryota</taxon>
        <taxon>Fungi</taxon>
        <taxon>Dikarya</taxon>
        <taxon>Ascomycota</taxon>
        <taxon>Pezizomycotina</taxon>
        <taxon>Dothideomycetes</taxon>
        <taxon>Pleosporomycetidae</taxon>
        <taxon>Pleosporales</taxon>
        <taxon>Tetraplosphaeriaceae</taxon>
        <taxon>Polyplosphaeria</taxon>
    </lineage>
</organism>
<sequence>MDPSDDDKGKGSKDSYASRYGSAAPNQPAIPVISVTAPDENQFADDFMTGQFAEASKANNSAAFGPEQMVNRTSPFAGMLFLQDNRLLPGQFAEAFKTNGSAAFGPERMVNSTSPFAGFPFLQDNRLLPGQSSSLANGWPRHWLGQRIRYRKSRCIKGSNHSSP</sequence>
<dbReference type="EMBL" id="ML996240">
    <property type="protein sequence ID" value="KAF2729604.1"/>
    <property type="molecule type" value="Genomic_DNA"/>
</dbReference>
<dbReference type="AlphaFoldDB" id="A0A9P4QR83"/>